<gene>
    <name evidence="3" type="ORF">MUY34_05390</name>
</gene>
<comment type="caution">
    <text evidence="3">The sequence shown here is derived from an EMBL/GenBank/DDBJ whole genome shotgun (WGS) entry which is preliminary data.</text>
</comment>
<feature type="coiled-coil region" evidence="1">
    <location>
        <begin position="160"/>
        <end position="198"/>
    </location>
</feature>
<protein>
    <recommendedName>
        <fullName evidence="5">Secreted protein</fullName>
    </recommendedName>
</protein>
<keyword evidence="4" id="KW-1185">Reference proteome</keyword>
<dbReference type="EMBL" id="JALPQF010000004">
    <property type="protein sequence ID" value="MCK8480045.1"/>
    <property type="molecule type" value="Genomic_DNA"/>
</dbReference>
<evidence type="ECO:0000256" key="1">
    <source>
        <dbReference type="SAM" id="Coils"/>
    </source>
</evidence>
<keyword evidence="2" id="KW-0732">Signal</keyword>
<keyword evidence="1" id="KW-0175">Coiled coil</keyword>
<evidence type="ECO:0000256" key="2">
    <source>
        <dbReference type="SAM" id="SignalP"/>
    </source>
</evidence>
<feature type="signal peptide" evidence="2">
    <location>
        <begin position="1"/>
        <end position="20"/>
    </location>
</feature>
<organism evidence="3 4">
    <name type="scientific">Psychroserpens algicola</name>
    <dbReference type="NCBI Taxonomy" id="1719034"/>
    <lineage>
        <taxon>Bacteria</taxon>
        <taxon>Pseudomonadati</taxon>
        <taxon>Bacteroidota</taxon>
        <taxon>Flavobacteriia</taxon>
        <taxon>Flavobacteriales</taxon>
        <taxon>Flavobacteriaceae</taxon>
        <taxon>Psychroserpens</taxon>
    </lineage>
</organism>
<reference evidence="3" key="1">
    <citation type="submission" date="2022-04" db="EMBL/GenBank/DDBJ databases">
        <authorList>
            <person name="Ren T."/>
        </authorList>
    </citation>
    <scope>NUCLEOTIDE SEQUENCE</scope>
    <source>
        <strain evidence="3">F63249</strain>
    </source>
</reference>
<accession>A0ABT0H6R1</accession>
<dbReference type="Proteomes" id="UP001203687">
    <property type="component" value="Unassembled WGS sequence"/>
</dbReference>
<proteinExistence type="predicted"/>
<feature type="chain" id="PRO_5045488101" description="Secreted protein" evidence="2">
    <location>
        <begin position="21"/>
        <end position="299"/>
    </location>
</feature>
<evidence type="ECO:0008006" key="5">
    <source>
        <dbReference type="Google" id="ProtNLM"/>
    </source>
</evidence>
<sequence>MNKFCYLLLLLLITQSYVTAQNSVNDYKYIVIPKQFEFQKYEDQYQLNSLTKFLFNKYGFTAFFEDESVPADLNQNRCLGLKSVVKKVKGSFLRTKVQIDLKDCKGNIVMSSQIGDTKEKDFAKAYNLAIREAFQTFQLMDYSYVPNENILQESTTSIAVKMSEEKEREAQNEIERLKKEVEALREKEKLEAVEAETKPTEVINSEPQKEDTKKVVEALQPIEAVDAVKEDMLYAQPIVGGFQVVDTEPKKVMILLHSGIPDTYLVQGKDAMVYKQKNTWVYAENDGKNLVVKGINLKF</sequence>
<evidence type="ECO:0000313" key="3">
    <source>
        <dbReference type="EMBL" id="MCK8480045.1"/>
    </source>
</evidence>
<dbReference type="RefSeq" id="WP_248412226.1">
    <property type="nucleotide sequence ID" value="NZ_JALPQF010000004.1"/>
</dbReference>
<evidence type="ECO:0000313" key="4">
    <source>
        <dbReference type="Proteomes" id="UP001203687"/>
    </source>
</evidence>
<name>A0ABT0H6R1_9FLAO</name>